<feature type="coiled-coil region" evidence="3">
    <location>
        <begin position="795"/>
        <end position="840"/>
    </location>
</feature>
<dbReference type="SMART" id="SM00326">
    <property type="entry name" value="SH3"/>
    <property type="match status" value="3"/>
</dbReference>
<evidence type="ECO:0000256" key="4">
    <source>
        <dbReference type="SAM" id="MobiDB-lite"/>
    </source>
</evidence>
<keyword evidence="3" id="KW-0175">Coiled coil</keyword>
<dbReference type="AlphaFoldDB" id="A0A167KIV9"/>
<dbReference type="OrthoDB" id="5340910at2759"/>
<evidence type="ECO:0000256" key="1">
    <source>
        <dbReference type="ARBA" id="ARBA00022443"/>
    </source>
</evidence>
<proteinExistence type="predicted"/>
<dbReference type="InterPro" id="IPR036028">
    <property type="entry name" value="SH3-like_dom_sf"/>
</dbReference>
<feature type="region of interest" description="Disordered" evidence="4">
    <location>
        <begin position="213"/>
        <end position="241"/>
    </location>
</feature>
<feature type="domain" description="SH3" evidence="5">
    <location>
        <begin position="99"/>
        <end position="158"/>
    </location>
</feature>
<dbReference type="Pfam" id="PF00018">
    <property type="entry name" value="SH3_1"/>
    <property type="match status" value="1"/>
</dbReference>
<evidence type="ECO:0000256" key="3">
    <source>
        <dbReference type="SAM" id="Coils"/>
    </source>
</evidence>
<protein>
    <recommendedName>
        <fullName evidence="5">SH3 domain-containing protein</fullName>
    </recommendedName>
</protein>
<organism evidence="6 7">
    <name type="scientific">Phycomyces blakesleeanus (strain ATCC 8743b / DSM 1359 / FGSC 10004 / NBRC 33097 / NRRL 1555)</name>
    <dbReference type="NCBI Taxonomy" id="763407"/>
    <lineage>
        <taxon>Eukaryota</taxon>
        <taxon>Fungi</taxon>
        <taxon>Fungi incertae sedis</taxon>
        <taxon>Mucoromycota</taxon>
        <taxon>Mucoromycotina</taxon>
        <taxon>Mucoromycetes</taxon>
        <taxon>Mucorales</taxon>
        <taxon>Phycomycetaceae</taxon>
        <taxon>Phycomyces</taxon>
    </lineage>
</organism>
<name>A0A167KIV9_PHYB8</name>
<feature type="compositionally biased region" description="Basic and acidic residues" evidence="4">
    <location>
        <begin position="737"/>
        <end position="749"/>
    </location>
</feature>
<dbReference type="InterPro" id="IPR001452">
    <property type="entry name" value="SH3_domain"/>
</dbReference>
<feature type="compositionally biased region" description="Basic and acidic residues" evidence="4">
    <location>
        <begin position="611"/>
        <end position="625"/>
    </location>
</feature>
<feature type="domain" description="SH3" evidence="5">
    <location>
        <begin position="255"/>
        <end position="316"/>
    </location>
</feature>
<feature type="compositionally biased region" description="Polar residues" evidence="4">
    <location>
        <begin position="45"/>
        <end position="62"/>
    </location>
</feature>
<dbReference type="PRINTS" id="PR00452">
    <property type="entry name" value="SH3DOMAIN"/>
</dbReference>
<dbReference type="PANTHER" id="PTHR14167">
    <property type="entry name" value="SH3 DOMAIN-CONTAINING"/>
    <property type="match status" value="1"/>
</dbReference>
<feature type="compositionally biased region" description="Acidic residues" evidence="4">
    <location>
        <begin position="86"/>
        <end position="95"/>
    </location>
</feature>
<accession>A0A167KIV9</accession>
<dbReference type="InterPro" id="IPR050384">
    <property type="entry name" value="Endophilin_SH3RF"/>
</dbReference>
<sequence length="842" mass="92109">MPETIAQYEAHHAYDAQQQDEISFKEGEIIHVTDQSNDDWWLGTKDNSTSGYFPSNFVSPVNVTKDREDPDTASKDTSSEDKKEESGDEQPEEKEEPPKPIGMARVMEDYAMQTSEEMSLHKGSIITVYEKLDDGYMRGEINGKIGKFPAQYVEEIDMPGRPDIGMSSSPRHEGSDSSEGPAKPAFKLAAFGVKQGGIGGLLAGGFPTLKKAGTPKKSVEESHVEPTPVVHTPPKVPEVPKSPAIVESPAQTEKPSFGKAIVLHPYDAENGDELSLIRGEYIDILDRDADEGWWEGRNERGDVGVFPLNFVKEMEDEPTAPPAPVRTRKSVTSVGSQQSLNSPTLTGGFRLPPLPDKLSRPPSIASNISYSRPGSIVTEEQPKPSPEPMSSHKEEEVEEGVGKPKSEEVYTPKAKDIETAKSELSHSEPLRVEVPKVESPKSDEAASPKAETPNIDQVTSPKTAPLHVERKNSDAYFPVEEEKPESESENQEEELVEEKEKDEEEEKTRDIASPVLISPAVAPPITPARPSIPSRPSSHTTSETHLESAISPVSTPKIPSHEEELVVAASRSPEIASPAQELPVLSKVATLEAAPSTDKNAENEAPAAKETNSKTDVTEETKVEHVEEEEPKELVLPSGPKLTAPTRARPTRARRAPLTPSIEPSQTEILQKELEQEPEVVSPEPAAREVSSPDRPSPPVPVKPVKPIFNKFPTPFAIGAGDISKTNLKPVQRRMWEPTPAHEPKEEKPPVATASGVADEDESAPRPAGVKNIASRFQFGGASSGGNEVLETKLKNFAKNEVDKVRRELERKLDEERTKREQLEALVQAMSEKIDQLESQIQ</sequence>
<dbReference type="SUPFAM" id="SSF50044">
    <property type="entry name" value="SH3-domain"/>
    <property type="match status" value="3"/>
</dbReference>
<dbReference type="GeneID" id="28999666"/>
<feature type="compositionally biased region" description="Low complexity" evidence="4">
    <location>
        <begin position="528"/>
        <end position="543"/>
    </location>
</feature>
<feature type="domain" description="SH3" evidence="5">
    <location>
        <begin position="3"/>
        <end position="63"/>
    </location>
</feature>
<evidence type="ECO:0000313" key="6">
    <source>
        <dbReference type="EMBL" id="OAD68205.1"/>
    </source>
</evidence>
<dbReference type="PROSITE" id="PS50002">
    <property type="entry name" value="SH3"/>
    <property type="match status" value="3"/>
</dbReference>
<feature type="compositionally biased region" description="Pro residues" evidence="4">
    <location>
        <begin position="695"/>
        <end position="704"/>
    </location>
</feature>
<dbReference type="EMBL" id="KV440996">
    <property type="protein sequence ID" value="OAD68205.1"/>
    <property type="molecule type" value="Genomic_DNA"/>
</dbReference>
<dbReference type="InParanoid" id="A0A167KIV9"/>
<dbReference type="Gene3D" id="2.30.30.40">
    <property type="entry name" value="SH3 Domains"/>
    <property type="match status" value="3"/>
</dbReference>
<keyword evidence="7" id="KW-1185">Reference proteome</keyword>
<gene>
    <name evidence="6" type="ORF">PHYBLDRAFT_183367</name>
</gene>
<feature type="compositionally biased region" description="Basic and acidic residues" evidence="4">
    <location>
        <begin position="390"/>
        <end position="446"/>
    </location>
</feature>
<dbReference type="CDD" id="cd00174">
    <property type="entry name" value="SH3"/>
    <property type="match status" value="2"/>
</dbReference>
<evidence type="ECO:0000259" key="5">
    <source>
        <dbReference type="PROSITE" id="PS50002"/>
    </source>
</evidence>
<feature type="compositionally biased region" description="Low complexity" evidence="4">
    <location>
        <begin position="634"/>
        <end position="648"/>
    </location>
</feature>
<evidence type="ECO:0000256" key="2">
    <source>
        <dbReference type="PROSITE-ProRule" id="PRU00192"/>
    </source>
</evidence>
<feature type="compositionally biased region" description="Basic and acidic residues" evidence="4">
    <location>
        <begin position="64"/>
        <end position="85"/>
    </location>
</feature>
<feature type="region of interest" description="Disordered" evidence="4">
    <location>
        <begin position="36"/>
        <end position="104"/>
    </location>
</feature>
<keyword evidence="1 2" id="KW-0728">SH3 domain</keyword>
<feature type="compositionally biased region" description="Acidic residues" evidence="4">
    <location>
        <begin position="482"/>
        <end position="505"/>
    </location>
</feature>
<dbReference type="Pfam" id="PF07653">
    <property type="entry name" value="SH3_2"/>
    <property type="match status" value="1"/>
</dbReference>
<reference evidence="7" key="1">
    <citation type="submission" date="2015-06" db="EMBL/GenBank/DDBJ databases">
        <title>Expansion of signal transduction pathways in fungi by whole-genome duplication.</title>
        <authorList>
            <consortium name="DOE Joint Genome Institute"/>
            <person name="Corrochano L.M."/>
            <person name="Kuo A."/>
            <person name="Marcet-Houben M."/>
            <person name="Polaino S."/>
            <person name="Salamov A."/>
            <person name="Villalobos J.M."/>
            <person name="Alvarez M.I."/>
            <person name="Avalos J."/>
            <person name="Benito E.P."/>
            <person name="Benoit I."/>
            <person name="Burger G."/>
            <person name="Camino L.P."/>
            <person name="Canovas D."/>
            <person name="Cerda-Olmedo E."/>
            <person name="Cheng J.-F."/>
            <person name="Dominguez A."/>
            <person name="Elias M."/>
            <person name="Eslava A.P."/>
            <person name="Glaser F."/>
            <person name="Grimwood J."/>
            <person name="Gutierrez G."/>
            <person name="Heitman J."/>
            <person name="Henrissat B."/>
            <person name="Iturriaga E.A."/>
            <person name="Lang B.F."/>
            <person name="Lavin J.L."/>
            <person name="Lee S."/>
            <person name="Li W."/>
            <person name="Lindquist E."/>
            <person name="Lopez-Garcia S."/>
            <person name="Luque E.M."/>
            <person name="Marcos A.T."/>
            <person name="Martin J."/>
            <person name="McCluskey K."/>
            <person name="Medina H.R."/>
            <person name="Miralles-Duran A."/>
            <person name="Miyazaki A."/>
            <person name="Munoz-Torres E."/>
            <person name="Oguiza J.A."/>
            <person name="Ohm R."/>
            <person name="Olmedo M."/>
            <person name="Orejas M."/>
            <person name="Ortiz-Castellanos L."/>
            <person name="Pisabarro A.G."/>
            <person name="Rodriguez-Romero J."/>
            <person name="Ruiz-Herrera J."/>
            <person name="Ruiz-Vazquez R."/>
            <person name="Sanz C."/>
            <person name="Schackwitz W."/>
            <person name="Schmutz J."/>
            <person name="Shahriari M."/>
            <person name="Shelest E."/>
            <person name="Silva-Franco F."/>
            <person name="Soanes D."/>
            <person name="Syed K."/>
            <person name="Tagua V.G."/>
            <person name="Talbot N.J."/>
            <person name="Thon M."/>
            <person name="De vries R.P."/>
            <person name="Wiebenga A."/>
            <person name="Yadav J.S."/>
            <person name="Braun E.L."/>
            <person name="Baker S."/>
            <person name="Garre V."/>
            <person name="Horwitz B."/>
            <person name="Torres-Martinez S."/>
            <person name="Idnurm A."/>
            <person name="Herrera-Estrella A."/>
            <person name="Gabaldon T."/>
            <person name="Grigoriev I.V."/>
        </authorList>
    </citation>
    <scope>NUCLEOTIDE SEQUENCE [LARGE SCALE GENOMIC DNA]</scope>
    <source>
        <strain evidence="7">NRRL 1555(-)</strain>
    </source>
</reference>
<feature type="region of interest" description="Disordered" evidence="4">
    <location>
        <begin position="314"/>
        <end position="558"/>
    </location>
</feature>
<dbReference type="VEuPathDB" id="FungiDB:PHYBLDRAFT_183367"/>
<evidence type="ECO:0000313" key="7">
    <source>
        <dbReference type="Proteomes" id="UP000077315"/>
    </source>
</evidence>
<dbReference type="RefSeq" id="XP_018286245.1">
    <property type="nucleotide sequence ID" value="XM_018438760.1"/>
</dbReference>
<dbReference type="STRING" id="763407.A0A167KIV9"/>
<dbReference type="Proteomes" id="UP000077315">
    <property type="component" value="Unassembled WGS sequence"/>
</dbReference>
<feature type="region of interest" description="Disordered" evidence="4">
    <location>
        <begin position="737"/>
        <end position="767"/>
    </location>
</feature>
<feature type="region of interest" description="Disordered" evidence="4">
    <location>
        <begin position="158"/>
        <end position="183"/>
    </location>
</feature>
<feature type="compositionally biased region" description="Polar residues" evidence="4">
    <location>
        <begin position="330"/>
        <end position="345"/>
    </location>
</feature>
<dbReference type="Pfam" id="PF14604">
    <property type="entry name" value="SH3_9"/>
    <property type="match status" value="1"/>
</dbReference>
<feature type="region of interest" description="Disordered" evidence="4">
    <location>
        <begin position="592"/>
        <end position="708"/>
    </location>
</feature>
<dbReference type="PANTHER" id="PTHR14167:SF116">
    <property type="entry name" value="CAP, ISOFORM AC"/>
    <property type="match status" value="1"/>
</dbReference>